<gene>
    <name evidence="1" type="ORF">SY89_03164</name>
</gene>
<keyword evidence="1" id="KW-0378">Hydrolase</keyword>
<name>A0A0P7GK41_9EURY</name>
<dbReference type="AlphaFoldDB" id="A0A0P7GK41"/>
<keyword evidence="2" id="KW-1185">Reference proteome</keyword>
<protein>
    <submittedName>
        <fullName evidence="1">Alpha/beta hydrolase family protein</fullName>
    </submittedName>
</protein>
<dbReference type="EMBL" id="LGUC01000002">
    <property type="protein sequence ID" value="KPN28930.1"/>
    <property type="molecule type" value="Genomic_DNA"/>
</dbReference>
<comment type="caution">
    <text evidence="1">The sequence shown here is derived from an EMBL/GenBank/DDBJ whole genome shotgun (WGS) entry which is preliminary data.</text>
</comment>
<reference evidence="2" key="1">
    <citation type="submission" date="2013-11" db="EMBL/GenBank/DDBJ databases">
        <authorList>
            <person name="Hoang H.T."/>
            <person name="Killian M.L."/>
            <person name="Madson D.M."/>
            <person name="Arruda P.H.E."/>
            <person name="Sun D."/>
            <person name="Schwartz K.J."/>
            <person name="Yoon K."/>
        </authorList>
    </citation>
    <scope>NUCLEOTIDE SEQUENCE [LARGE SCALE GENOMIC DNA]</scope>
    <source>
        <strain evidence="2">CDK2</strain>
    </source>
</reference>
<proteinExistence type="predicted"/>
<dbReference type="SUPFAM" id="SSF53474">
    <property type="entry name" value="alpha/beta-Hydrolases"/>
    <property type="match status" value="1"/>
</dbReference>
<evidence type="ECO:0000313" key="2">
    <source>
        <dbReference type="Proteomes" id="UP000050535"/>
    </source>
</evidence>
<evidence type="ECO:0000313" key="1">
    <source>
        <dbReference type="EMBL" id="KPN28930.1"/>
    </source>
</evidence>
<organism evidence="1 2">
    <name type="scientific">Halolamina pelagica</name>
    <dbReference type="NCBI Taxonomy" id="699431"/>
    <lineage>
        <taxon>Archaea</taxon>
        <taxon>Methanobacteriati</taxon>
        <taxon>Methanobacteriota</taxon>
        <taxon>Stenosarchaea group</taxon>
        <taxon>Halobacteria</taxon>
        <taxon>Halobacteriales</taxon>
        <taxon>Haloferacaceae</taxon>
    </lineage>
</organism>
<dbReference type="STRING" id="699431.SY89_03164"/>
<dbReference type="GO" id="GO:0016787">
    <property type="term" value="F:hydrolase activity"/>
    <property type="evidence" value="ECO:0007669"/>
    <property type="project" value="UniProtKB-KW"/>
</dbReference>
<dbReference type="Gene3D" id="3.40.50.1820">
    <property type="entry name" value="alpha/beta hydrolase"/>
    <property type="match status" value="1"/>
</dbReference>
<dbReference type="Proteomes" id="UP000050535">
    <property type="component" value="Unassembled WGS sequence"/>
</dbReference>
<dbReference type="InterPro" id="IPR029058">
    <property type="entry name" value="AB_hydrolase_fold"/>
</dbReference>
<sequence length="232" mass="25858">MACDVMEYWTEEEYVGRQLAPQGYRVILPIPPWHGRREQTGFYTGEPYLARMPVSAVELYEAQTKEIALLTRWARDHNASRVGVGGISMGGIVAMFVAGHADTWPELMQPDFALPVAASADVSELLFESSLTEILGVTDALLRAGWDRGKMANLDNVLTAPSTSGIASDEIYPVGGLIDDMTKYETLRETLDKWNVPQENRLEWDCGHFGVTLRAMRTAEFQDFVRLALDGQ</sequence>
<accession>A0A0P7GK41</accession>